<dbReference type="STRING" id="29760.F6GVK9"/>
<dbReference type="AlphaFoldDB" id="F6GVK9"/>
<accession>F6GVK9</accession>
<organism evidence="1 2">
    <name type="scientific">Vitis vinifera</name>
    <name type="common">Grape</name>
    <dbReference type="NCBI Taxonomy" id="29760"/>
    <lineage>
        <taxon>Eukaryota</taxon>
        <taxon>Viridiplantae</taxon>
        <taxon>Streptophyta</taxon>
        <taxon>Embryophyta</taxon>
        <taxon>Tracheophyta</taxon>
        <taxon>Spermatophyta</taxon>
        <taxon>Magnoliopsida</taxon>
        <taxon>eudicotyledons</taxon>
        <taxon>Gunneridae</taxon>
        <taxon>Pentapetalae</taxon>
        <taxon>rosids</taxon>
        <taxon>Vitales</taxon>
        <taxon>Vitaceae</taxon>
        <taxon>Viteae</taxon>
        <taxon>Vitis</taxon>
    </lineage>
</organism>
<gene>
    <name evidence="1" type="ordered locus">VIT_01s0137g00090</name>
</gene>
<dbReference type="Proteomes" id="UP000009183">
    <property type="component" value="Chromosome 1"/>
</dbReference>
<dbReference type="EMBL" id="FN594954">
    <property type="protein sequence ID" value="CCB44028.1"/>
    <property type="molecule type" value="Genomic_DNA"/>
</dbReference>
<dbReference type="InParanoid" id="F6GVK9"/>
<name>F6GVK9_VITVI</name>
<sequence length="80" mass="8665">MERNAKKMIGGISDEKMNSSRRRGIFRYSTAAAVEEPINPSVNVNYTQHLINGQFVDAASDIGPQAEGDAEDVNRAVLAA</sequence>
<reference evidence="2" key="1">
    <citation type="journal article" date="2007" name="Nature">
        <title>The grapevine genome sequence suggests ancestral hexaploidization in major angiosperm phyla.</title>
        <authorList>
            <consortium name="The French-Italian Public Consortium for Grapevine Genome Characterization."/>
            <person name="Jaillon O."/>
            <person name="Aury J.-M."/>
            <person name="Noel B."/>
            <person name="Policriti A."/>
            <person name="Clepet C."/>
            <person name="Casagrande A."/>
            <person name="Choisne N."/>
            <person name="Aubourg S."/>
            <person name="Vitulo N."/>
            <person name="Jubin C."/>
            <person name="Vezzi A."/>
            <person name="Legeai F."/>
            <person name="Hugueney P."/>
            <person name="Dasilva C."/>
            <person name="Horner D."/>
            <person name="Mica E."/>
            <person name="Jublot D."/>
            <person name="Poulain J."/>
            <person name="Bruyere C."/>
            <person name="Billault A."/>
            <person name="Segurens B."/>
            <person name="Gouyvenoux M."/>
            <person name="Ugarte E."/>
            <person name="Cattonaro F."/>
            <person name="Anthouard V."/>
            <person name="Vico V."/>
            <person name="Del Fabbro C."/>
            <person name="Alaux M."/>
            <person name="Di Gaspero G."/>
            <person name="Dumas V."/>
            <person name="Felice N."/>
            <person name="Paillard S."/>
            <person name="Juman I."/>
            <person name="Moroldo M."/>
            <person name="Scalabrin S."/>
            <person name="Canaguier A."/>
            <person name="Le Clainche I."/>
            <person name="Malacrida G."/>
            <person name="Durand E."/>
            <person name="Pesole G."/>
            <person name="Laucou V."/>
            <person name="Chatelet P."/>
            <person name="Merdinoglu D."/>
            <person name="Delledonne M."/>
            <person name="Pezzotti M."/>
            <person name="Lecharny A."/>
            <person name="Scarpelli C."/>
            <person name="Artiguenave F."/>
            <person name="Pe M.E."/>
            <person name="Valle G."/>
            <person name="Morgante M."/>
            <person name="Caboche M."/>
            <person name="Adam-Blondon A.-F."/>
            <person name="Weissenbach J."/>
            <person name="Quetier F."/>
            <person name="Wincker P."/>
        </authorList>
    </citation>
    <scope>NUCLEOTIDE SEQUENCE [LARGE SCALE GENOMIC DNA]</scope>
    <source>
        <strain evidence="2">cv. Pinot noir / PN40024</strain>
    </source>
</reference>
<protein>
    <submittedName>
        <fullName evidence="1">Uncharacterized protein</fullName>
    </submittedName>
</protein>
<proteinExistence type="predicted"/>
<dbReference type="PaxDb" id="29760-VIT_01s0137g00090.t01"/>
<evidence type="ECO:0000313" key="2">
    <source>
        <dbReference type="Proteomes" id="UP000009183"/>
    </source>
</evidence>
<evidence type="ECO:0000313" key="1">
    <source>
        <dbReference type="EMBL" id="CCB44028.1"/>
    </source>
</evidence>
<dbReference type="HOGENOM" id="CLU_2594654_0_0_1"/>
<keyword evidence="2" id="KW-1185">Reference proteome</keyword>